<feature type="region of interest" description="Disordered" evidence="6">
    <location>
        <begin position="1"/>
        <end position="418"/>
    </location>
</feature>
<feature type="compositionally biased region" description="Low complexity" evidence="6">
    <location>
        <begin position="183"/>
        <end position="197"/>
    </location>
</feature>
<evidence type="ECO:0000256" key="1">
    <source>
        <dbReference type="ARBA" id="ARBA00004167"/>
    </source>
</evidence>
<dbReference type="PANTHER" id="PTHR23319:SF4">
    <property type="entry name" value="GRAM DOMAIN CONTAINING 1B, ISOFORM E"/>
    <property type="match status" value="1"/>
</dbReference>
<feature type="region of interest" description="Disordered" evidence="6">
    <location>
        <begin position="580"/>
        <end position="624"/>
    </location>
</feature>
<dbReference type="PANTHER" id="PTHR23319">
    <property type="entry name" value="GRAM DOMAIN CONTAINING 1B, ISOFORM E"/>
    <property type="match status" value="1"/>
</dbReference>
<feature type="compositionally biased region" description="Polar residues" evidence="6">
    <location>
        <begin position="158"/>
        <end position="170"/>
    </location>
</feature>
<feature type="region of interest" description="Disordered" evidence="6">
    <location>
        <begin position="1075"/>
        <end position="1098"/>
    </location>
</feature>
<feature type="compositionally biased region" description="Polar residues" evidence="6">
    <location>
        <begin position="237"/>
        <end position="246"/>
    </location>
</feature>
<dbReference type="SMART" id="SM00568">
    <property type="entry name" value="GRAM"/>
    <property type="match status" value="1"/>
</dbReference>
<evidence type="ECO:0000256" key="4">
    <source>
        <dbReference type="ARBA" id="ARBA00022989"/>
    </source>
</evidence>
<feature type="compositionally biased region" description="Polar residues" evidence="6">
    <location>
        <begin position="343"/>
        <end position="353"/>
    </location>
</feature>
<evidence type="ECO:0000256" key="6">
    <source>
        <dbReference type="SAM" id="MobiDB-lite"/>
    </source>
</evidence>
<feature type="compositionally biased region" description="Polar residues" evidence="6">
    <location>
        <begin position="46"/>
        <end position="70"/>
    </location>
</feature>
<feature type="compositionally biased region" description="Low complexity" evidence="6">
    <location>
        <begin position="381"/>
        <end position="400"/>
    </location>
</feature>
<dbReference type="InterPro" id="IPR004182">
    <property type="entry name" value="GRAM"/>
</dbReference>
<comment type="subcellular location">
    <subcellularLocation>
        <location evidence="1">Membrane</location>
        <topology evidence="1">Single-pass membrane protein</topology>
    </subcellularLocation>
</comment>
<evidence type="ECO:0000256" key="3">
    <source>
        <dbReference type="ARBA" id="ARBA00022692"/>
    </source>
</evidence>
<dbReference type="CDD" id="cd13220">
    <property type="entry name" value="PH-GRAM_GRAMDC"/>
    <property type="match status" value="1"/>
</dbReference>
<feature type="compositionally biased region" description="Polar residues" evidence="6">
    <location>
        <begin position="777"/>
        <end position="787"/>
    </location>
</feature>
<sequence>MDVAHETSPTPADPKKVFGKPQRHWTVANDVEDTANRPKSARRPSTDSSSDIPRPQTSGGSEEKASSNGISKLFPKGRRWRKKSDNELASQLSAATDSRRSSGLASQDGNSGSGASGTSLNGSQSPPENEQSNNLLTDDSEPDGTPSTAVQDSHAGFYTSSSPLIMTTSADDNDESKLNKAETASSGSGSAVRTSSSNPDLRLRSYTTNDAALEIPDDRNSKRRNVSPGRRLKDAFNPSQEKSPSVSPDRASAKSSGGKSGRNIFSRSRSRSNSLSAKRAAKAVAESPPPPLPKPISTEEVEENYKNGTSPKRGPKTPPATSIPAPETTVTPPTPTDRRPLKVTTSDLTTSPESVKAPSNLPPGAVVSPSGNMISHRRVRSASSVHQPSKLSNSISASLSPTVEEAKTGSRTPSANQQSGFFSSVFSAAQNAASTISNSLNTQPRARSSTQPTSDGENPSVADVTGDVSQDTSEQDEGRKEMAVDTLGNGNLNISQFDIEATSGGVVTTKDGVVITKPDTAADYRKSTASQRDEVASRLEDMRAARAISMAYAKTSEGSTTPPVAAVDGLEVRPSASLLRQGSGEQITPTGSVVDGEPGTSVKRSGSVRSRLAQRRHRGSSGATVSTIGAVGASALALGIPAANSSAPRLTGFAVASKKRNRDFHQTFRSVPEDDYLIEDYSCALQRDIILAGRIYISEGHICFSSNILGWVTTLVISFDEIVAIEKENTAMVFPNAIAIQTLHARHIFRSLLSRETTYDLMVNIWKINHPALKSSINGTRISQGTGDKTEKADSEPESDLSDEDEIYDEDEDGDGMESFVEAGEGSVAASEQEEPAKPLSRKASGIQQSSNGTTPSPGINFTSDTKGGGKAPAAGETGGDFPGPPTHGPTEFTDPSGRYERLVKDEVIPAPLGKVYTLVFGPASGAFMSKFLLEDQKAFELQFEDDKKGLSNDNKTRQYSYIKPLNGSIGPKQTKCISTETLDFFDLEKAVLVTLATQTPDVPSGNVFCVKTKYLFTWAPGNQTRFFMTCTIEWSGKSWLKGPIEKGANDGQVSYGNDLIKVLKAAVAPQGRVNGLGKTGSKGGKGRRKKGDTSTSEAATAAAVSAALEAKQREAENWGIFEPLRGLLGPVLTPFKPLWNSNVALCVIGLLLFMVFVRGPAKAPTLVPGVAYPGLTVPQRLAAYEEMWVREESELWNWLEERVGLDGLSFPVVDTRSRSQARQEEQRRRLKGANDLKMRINEEKMSQREMDDAIRVTRERLNVLEDVVKKRNVHKQKDEEVHAEL</sequence>
<dbReference type="Gene3D" id="2.30.29.30">
    <property type="entry name" value="Pleckstrin-homology domain (PH domain)/Phosphotyrosine-binding domain (PTB)"/>
    <property type="match status" value="1"/>
</dbReference>
<keyword evidence="5" id="KW-0472">Membrane</keyword>
<dbReference type="PROSITE" id="PS51778">
    <property type="entry name" value="VAST"/>
    <property type="match status" value="1"/>
</dbReference>
<evidence type="ECO:0000256" key="5">
    <source>
        <dbReference type="ARBA" id="ARBA00023136"/>
    </source>
</evidence>
<gene>
    <name evidence="8" type="ORF">Plec18167_001970</name>
</gene>
<evidence type="ECO:0000259" key="7">
    <source>
        <dbReference type="PROSITE" id="PS51778"/>
    </source>
</evidence>
<dbReference type="Proteomes" id="UP001583193">
    <property type="component" value="Unassembled WGS sequence"/>
</dbReference>
<feature type="compositionally biased region" description="Gly residues" evidence="6">
    <location>
        <begin position="867"/>
        <end position="882"/>
    </location>
</feature>
<feature type="compositionally biased region" description="Polar residues" evidence="6">
    <location>
        <begin position="846"/>
        <end position="866"/>
    </location>
</feature>
<keyword evidence="4" id="KW-1133">Transmembrane helix</keyword>
<protein>
    <recommendedName>
        <fullName evidence="7">VASt domain-containing protein</fullName>
    </recommendedName>
</protein>
<feature type="compositionally biased region" description="Acidic residues" evidence="6">
    <location>
        <begin position="796"/>
        <end position="816"/>
    </location>
</feature>
<dbReference type="InterPro" id="IPR011993">
    <property type="entry name" value="PH-like_dom_sf"/>
</dbReference>
<feature type="compositionally biased region" description="Polar residues" evidence="6">
    <location>
        <begin position="87"/>
        <end position="110"/>
    </location>
</feature>
<reference evidence="8 9" key="1">
    <citation type="journal article" date="2024" name="IMA Fungus">
        <title>IMA Genome - F19 : A genome assembly and annotation guide to empower mycologists, including annotated draft genome sequences of Ceratocystis pirilliformis, Diaporthe australafricana, Fusarium ophioides, Paecilomyces lecythidis, and Sporothrix stenoceras.</title>
        <authorList>
            <person name="Aylward J."/>
            <person name="Wilson A.M."/>
            <person name="Visagie C.M."/>
            <person name="Spraker J."/>
            <person name="Barnes I."/>
            <person name="Buitendag C."/>
            <person name="Ceriani C."/>
            <person name="Del Mar Angel L."/>
            <person name="du Plessis D."/>
            <person name="Fuchs T."/>
            <person name="Gasser K."/>
            <person name="Kramer D."/>
            <person name="Li W."/>
            <person name="Munsamy K."/>
            <person name="Piso A."/>
            <person name="Price J.L."/>
            <person name="Sonnekus B."/>
            <person name="Thomas C."/>
            <person name="van der Nest A."/>
            <person name="van Dijk A."/>
            <person name="van Heerden A."/>
            <person name="van Vuuren N."/>
            <person name="Yilmaz N."/>
            <person name="Duong T.A."/>
            <person name="van der Merwe N.A."/>
            <person name="Wingfield M.J."/>
            <person name="Wingfield B.D."/>
        </authorList>
    </citation>
    <scope>NUCLEOTIDE SEQUENCE [LARGE SCALE GENOMIC DNA]</scope>
    <source>
        <strain evidence="8 9">CMW 18167</strain>
    </source>
</reference>
<dbReference type="Pfam" id="PF02893">
    <property type="entry name" value="GRAM"/>
    <property type="match status" value="1"/>
</dbReference>
<feature type="compositionally biased region" description="Polar residues" evidence="6">
    <location>
        <begin position="116"/>
        <end position="137"/>
    </location>
</feature>
<feature type="compositionally biased region" description="Polar residues" evidence="6">
    <location>
        <begin position="580"/>
        <end position="591"/>
    </location>
</feature>
<keyword evidence="3" id="KW-0812">Transmembrane</keyword>
<keyword evidence="9" id="KW-1185">Reference proteome</keyword>
<evidence type="ECO:0000313" key="8">
    <source>
        <dbReference type="EMBL" id="KAL1885313.1"/>
    </source>
</evidence>
<name>A0ABR3YBY9_9EURO</name>
<accession>A0ABR3YBY9</accession>
<dbReference type="Pfam" id="PF16016">
    <property type="entry name" value="VASt"/>
    <property type="match status" value="1"/>
</dbReference>
<dbReference type="EMBL" id="JAVDPF010000003">
    <property type="protein sequence ID" value="KAL1885313.1"/>
    <property type="molecule type" value="Genomic_DNA"/>
</dbReference>
<feature type="region of interest" description="Disordered" evidence="6">
    <location>
        <begin position="777"/>
        <end position="897"/>
    </location>
</feature>
<comment type="similarity">
    <text evidence="2">Belongs to the YSP2 family.</text>
</comment>
<organism evidence="8 9">
    <name type="scientific">Paecilomyces lecythidis</name>
    <dbReference type="NCBI Taxonomy" id="3004212"/>
    <lineage>
        <taxon>Eukaryota</taxon>
        <taxon>Fungi</taxon>
        <taxon>Dikarya</taxon>
        <taxon>Ascomycota</taxon>
        <taxon>Pezizomycotina</taxon>
        <taxon>Eurotiomycetes</taxon>
        <taxon>Eurotiomycetidae</taxon>
        <taxon>Eurotiales</taxon>
        <taxon>Thermoascaceae</taxon>
        <taxon>Paecilomyces</taxon>
    </lineage>
</organism>
<feature type="domain" description="VASt" evidence="7">
    <location>
        <begin position="900"/>
        <end position="1072"/>
    </location>
</feature>
<dbReference type="InterPro" id="IPR051482">
    <property type="entry name" value="Cholesterol_transport"/>
</dbReference>
<feature type="compositionally biased region" description="Polar residues" evidence="6">
    <location>
        <begin position="409"/>
        <end position="418"/>
    </location>
</feature>
<evidence type="ECO:0000313" key="9">
    <source>
        <dbReference type="Proteomes" id="UP001583193"/>
    </source>
</evidence>
<feature type="compositionally biased region" description="Polar residues" evidence="6">
    <location>
        <begin position="436"/>
        <end position="457"/>
    </location>
</feature>
<feature type="region of interest" description="Disordered" evidence="6">
    <location>
        <begin position="436"/>
        <end position="481"/>
    </location>
</feature>
<proteinExistence type="inferred from homology"/>
<evidence type="ECO:0000256" key="2">
    <source>
        <dbReference type="ARBA" id="ARBA00006582"/>
    </source>
</evidence>
<comment type="caution">
    <text evidence="8">The sequence shown here is derived from an EMBL/GenBank/DDBJ whole genome shotgun (WGS) entry which is preliminary data.</text>
</comment>
<dbReference type="InterPro" id="IPR031968">
    <property type="entry name" value="VASt"/>
</dbReference>